<feature type="transmembrane region" description="Helical" evidence="2">
    <location>
        <begin position="285"/>
        <end position="304"/>
    </location>
</feature>
<proteinExistence type="predicted"/>
<keyword evidence="2" id="KW-0812">Transmembrane</keyword>
<evidence type="ECO:0000256" key="2">
    <source>
        <dbReference type="SAM" id="Phobius"/>
    </source>
</evidence>
<dbReference type="Proteomes" id="UP000663841">
    <property type="component" value="Unassembled WGS sequence"/>
</dbReference>
<protein>
    <submittedName>
        <fullName evidence="3">Uncharacterized protein</fullName>
    </submittedName>
</protein>
<evidence type="ECO:0000256" key="1">
    <source>
        <dbReference type="SAM" id="MobiDB-lite"/>
    </source>
</evidence>
<gene>
    <name evidence="3" type="ORF">RDB_LOCUS160448</name>
</gene>
<reference evidence="3" key="1">
    <citation type="submission" date="2021-01" db="EMBL/GenBank/DDBJ databases">
        <authorList>
            <person name="Kaushik A."/>
        </authorList>
    </citation>
    <scope>NUCLEOTIDE SEQUENCE</scope>
    <source>
        <strain evidence="3">AG3-T5</strain>
    </source>
</reference>
<evidence type="ECO:0000313" key="4">
    <source>
        <dbReference type="Proteomes" id="UP000663841"/>
    </source>
</evidence>
<dbReference type="EMBL" id="CAJMWW010000299">
    <property type="protein sequence ID" value="CAE6464782.1"/>
    <property type="molecule type" value="Genomic_DNA"/>
</dbReference>
<organism evidence="3 4">
    <name type="scientific">Rhizoctonia solani</name>
    <dbReference type="NCBI Taxonomy" id="456999"/>
    <lineage>
        <taxon>Eukaryota</taxon>
        <taxon>Fungi</taxon>
        <taxon>Dikarya</taxon>
        <taxon>Basidiomycota</taxon>
        <taxon>Agaricomycotina</taxon>
        <taxon>Agaricomycetes</taxon>
        <taxon>Cantharellales</taxon>
        <taxon>Ceratobasidiaceae</taxon>
        <taxon>Rhizoctonia</taxon>
    </lineage>
</organism>
<feature type="region of interest" description="Disordered" evidence="1">
    <location>
        <begin position="113"/>
        <end position="132"/>
    </location>
</feature>
<sequence>MPASMISSEDAFVARVAAMEVTLHSPDSDMPANPILAAQRIIDTASTLAQIDERPIGSPLRQEVTPLAPTLKRNYGSLNLSKMSSSSSSSSSSCFSSPTSPRFPIYDTQEDDLMDQDASPSSSASNSPMLEFSTSGQFNQELDPSGVMLSNLAPEFVSGDESSAYLDFMDTHEDCELLGQFAETVGTSKVAASNTTDDVLTLEPWRPERTIGFLLVNPNHSYSLDIIEPSRVQSIKMASSNPLFNVASPRITESAWGLESLVIDSVPWAKVAPVVGSGSFESLQWIPVVALLALVANLFMGSVFQ</sequence>
<name>A0A8H3BVA2_9AGAM</name>
<evidence type="ECO:0000313" key="3">
    <source>
        <dbReference type="EMBL" id="CAE6464782.1"/>
    </source>
</evidence>
<comment type="caution">
    <text evidence="3">The sequence shown here is derived from an EMBL/GenBank/DDBJ whole genome shotgun (WGS) entry which is preliminary data.</text>
</comment>
<keyword evidence="2" id="KW-1133">Transmembrane helix</keyword>
<feature type="region of interest" description="Disordered" evidence="1">
    <location>
        <begin position="82"/>
        <end position="107"/>
    </location>
</feature>
<feature type="compositionally biased region" description="Low complexity" evidence="1">
    <location>
        <begin position="82"/>
        <end position="100"/>
    </location>
</feature>
<feature type="compositionally biased region" description="Low complexity" evidence="1">
    <location>
        <begin position="118"/>
        <end position="128"/>
    </location>
</feature>
<dbReference type="AlphaFoldDB" id="A0A8H3BVA2"/>
<accession>A0A8H3BVA2</accession>
<keyword evidence="2" id="KW-0472">Membrane</keyword>